<reference evidence="3" key="1">
    <citation type="journal article" date="2019" name="Int. J. Syst. Evol. Microbiol.">
        <title>The Global Catalogue of Microorganisms (GCM) 10K type strain sequencing project: providing services to taxonomists for standard genome sequencing and annotation.</title>
        <authorList>
            <consortium name="The Broad Institute Genomics Platform"/>
            <consortium name="The Broad Institute Genome Sequencing Center for Infectious Disease"/>
            <person name="Wu L."/>
            <person name="Ma J."/>
        </authorList>
    </citation>
    <scope>NUCLEOTIDE SEQUENCE [LARGE SCALE GENOMIC DNA]</scope>
    <source>
        <strain evidence="3">JCM 9458</strain>
    </source>
</reference>
<dbReference type="Gene3D" id="3.90.180.10">
    <property type="entry name" value="Medium-chain alcohol dehydrogenases, catalytic domain"/>
    <property type="match status" value="1"/>
</dbReference>
<comment type="caution">
    <text evidence="2">The sequence shown here is derived from an EMBL/GenBank/DDBJ whole genome shotgun (WGS) entry which is preliminary data.</text>
</comment>
<dbReference type="InterPro" id="IPR011032">
    <property type="entry name" value="GroES-like_sf"/>
</dbReference>
<dbReference type="InterPro" id="IPR013154">
    <property type="entry name" value="ADH-like_N"/>
</dbReference>
<protein>
    <submittedName>
        <fullName evidence="2">NAD(P)-dependent alcohol dehydrogenase</fullName>
    </submittedName>
</protein>
<evidence type="ECO:0000313" key="2">
    <source>
        <dbReference type="EMBL" id="GAA3395684.1"/>
    </source>
</evidence>
<dbReference type="SUPFAM" id="SSF50129">
    <property type="entry name" value="GroES-like"/>
    <property type="match status" value="1"/>
</dbReference>
<proteinExistence type="predicted"/>
<dbReference type="Gene3D" id="3.40.50.720">
    <property type="entry name" value="NAD(P)-binding Rossmann-like Domain"/>
    <property type="match status" value="1"/>
</dbReference>
<dbReference type="PANTHER" id="PTHR44013:SF1">
    <property type="entry name" value="ZINC-TYPE ALCOHOL DEHYDROGENASE-LIKE PROTEIN C16A3.02C"/>
    <property type="match status" value="1"/>
</dbReference>
<feature type="domain" description="Enoyl reductase (ER)" evidence="1">
    <location>
        <begin position="10"/>
        <end position="322"/>
    </location>
</feature>
<evidence type="ECO:0000259" key="1">
    <source>
        <dbReference type="SMART" id="SM00829"/>
    </source>
</evidence>
<dbReference type="SMART" id="SM00829">
    <property type="entry name" value="PKS_ER"/>
    <property type="match status" value="1"/>
</dbReference>
<dbReference type="Pfam" id="PF08240">
    <property type="entry name" value="ADH_N"/>
    <property type="match status" value="1"/>
</dbReference>
<keyword evidence="3" id="KW-1185">Reference proteome</keyword>
<evidence type="ECO:0000313" key="3">
    <source>
        <dbReference type="Proteomes" id="UP001501676"/>
    </source>
</evidence>
<dbReference type="Pfam" id="PF13602">
    <property type="entry name" value="ADH_zinc_N_2"/>
    <property type="match status" value="1"/>
</dbReference>
<organism evidence="2 3">
    <name type="scientific">Cryptosporangium minutisporangium</name>
    <dbReference type="NCBI Taxonomy" id="113569"/>
    <lineage>
        <taxon>Bacteria</taxon>
        <taxon>Bacillati</taxon>
        <taxon>Actinomycetota</taxon>
        <taxon>Actinomycetes</taxon>
        <taxon>Cryptosporangiales</taxon>
        <taxon>Cryptosporangiaceae</taxon>
        <taxon>Cryptosporangium</taxon>
    </lineage>
</organism>
<gene>
    <name evidence="2" type="ORF">GCM10020369_69660</name>
</gene>
<dbReference type="PROSITE" id="PS01162">
    <property type="entry name" value="QOR_ZETA_CRYSTAL"/>
    <property type="match status" value="1"/>
</dbReference>
<name>A0ABP6T8V2_9ACTN</name>
<dbReference type="InterPro" id="IPR020843">
    <property type="entry name" value="ER"/>
</dbReference>
<dbReference type="InterPro" id="IPR052733">
    <property type="entry name" value="Chloroplast_QOR"/>
</dbReference>
<dbReference type="EMBL" id="BAAAYN010000049">
    <property type="protein sequence ID" value="GAA3395684.1"/>
    <property type="molecule type" value="Genomic_DNA"/>
</dbReference>
<dbReference type="CDD" id="cd08267">
    <property type="entry name" value="MDR1"/>
    <property type="match status" value="1"/>
</dbReference>
<dbReference type="InterPro" id="IPR036291">
    <property type="entry name" value="NAD(P)-bd_dom_sf"/>
</dbReference>
<dbReference type="InterPro" id="IPR002364">
    <property type="entry name" value="Quin_OxRdtase/zeta-crystal_CS"/>
</dbReference>
<dbReference type="SUPFAM" id="SSF51735">
    <property type="entry name" value="NAD(P)-binding Rossmann-fold domains"/>
    <property type="match status" value="1"/>
</dbReference>
<accession>A0ABP6T8V2</accession>
<dbReference type="Proteomes" id="UP001501676">
    <property type="component" value="Unassembled WGS sequence"/>
</dbReference>
<sequence>MKACVRTVYGEADVLEVREVPAPTPGDREVLVRVRAASNDRGVWHMMTGRPYLMRPVIGLRAPKVAVLGRAFAGVVTEVGAQVTRFRPGDEVFGTNSTGCWAEYAVAPEKRLASLPPNVSFEQASTVGCSGTSALQAIRDLGRVRAGQRVLVIGAAGGVGSFAVQIGKSLGATVTGVCSTSKIDLVRSIGADDVIDYTREEVDAHGARYDVVVDTAGNRPLSLLQRALTPTGTLVLVGGEESRGRLLQGFHRQLFAPLIGIVRRRRMRNLLGTENVADFEELGRLMTAGSVTPPIVHTYSLDEAPDAMRYLAEGHPAGKIVITV</sequence>
<dbReference type="RefSeq" id="WP_345732531.1">
    <property type="nucleotide sequence ID" value="NZ_BAAAYN010000049.1"/>
</dbReference>
<dbReference type="PANTHER" id="PTHR44013">
    <property type="entry name" value="ZINC-TYPE ALCOHOL DEHYDROGENASE-LIKE PROTEIN C16A3.02C"/>
    <property type="match status" value="1"/>
</dbReference>